<dbReference type="EMBL" id="AM180252">
    <property type="protein sequence ID" value="CAJ54288.1"/>
    <property type="molecule type" value="Genomic_DNA"/>
</dbReference>
<reference evidence="5 6" key="1">
    <citation type="submission" date="2005-11" db="EMBL/GenBank/DDBJ databases">
        <title>The complete genome sequence of Lawsonia intracellularis: the causative agent of proliferative enteropathy.</title>
        <authorList>
            <person name="Kaur K."/>
            <person name="Zhang Q."/>
            <person name="Beckler D."/>
            <person name="Munir S."/>
            <person name="Li L."/>
            <person name="Kinsley K."/>
            <person name="Herron L."/>
            <person name="Peterson A."/>
            <person name="May B."/>
            <person name="Singh S."/>
            <person name="Gebhart C."/>
            <person name="Kapur V."/>
        </authorList>
    </citation>
    <scope>NUCLEOTIDE SEQUENCE [LARGE SCALE GENOMIC DNA]</scope>
    <source>
        <strain evidence="5 6">PHE/MN1-00</strain>
    </source>
</reference>
<dbReference type="STRING" id="363253.LI0232"/>
<dbReference type="SMART" id="SM00382">
    <property type="entry name" value="AAA"/>
    <property type="match status" value="1"/>
</dbReference>
<feature type="domain" description="ABC transporter" evidence="4">
    <location>
        <begin position="10"/>
        <end position="247"/>
    </location>
</feature>
<sequence>MPHIRTAWDIRLEHLYLGYENKAILHNINTVIPGGKITFVLGESGCGKSTLLRHIIGLAKPISGKILYGGQDLFSLPTKQFRSIRRRFGVLFQDGALLGALTLAENVGLPLSENTNLPPTIIRETVIRTLSLVGLEKFADFFPNELSGGMKKRGGLARAIVTEPPILFCDEPTSGLDPINSAQMDQLLIGMKTQYPEMTLLVVSHDLASVSRIAEHILFIKDGAIIFSGSYPELKSSKDPYLQRFIDRKPEKESIRVEASPINPAVRVALNAWLEE</sequence>
<dbReference type="PROSITE" id="PS50893">
    <property type="entry name" value="ABC_TRANSPORTER_2"/>
    <property type="match status" value="1"/>
</dbReference>
<dbReference type="GO" id="GO:0016887">
    <property type="term" value="F:ATP hydrolysis activity"/>
    <property type="evidence" value="ECO:0007669"/>
    <property type="project" value="InterPro"/>
</dbReference>
<organism evidence="5 6">
    <name type="scientific">Lawsonia intracellularis (strain PHE/MN1-00)</name>
    <dbReference type="NCBI Taxonomy" id="363253"/>
    <lineage>
        <taxon>Bacteria</taxon>
        <taxon>Pseudomonadati</taxon>
        <taxon>Thermodesulfobacteriota</taxon>
        <taxon>Desulfovibrionia</taxon>
        <taxon>Desulfovibrionales</taxon>
        <taxon>Desulfovibrionaceae</taxon>
        <taxon>Lawsonia</taxon>
    </lineage>
</organism>
<evidence type="ECO:0000313" key="6">
    <source>
        <dbReference type="Proteomes" id="UP000002430"/>
    </source>
</evidence>
<keyword evidence="6" id="KW-1185">Reference proteome</keyword>
<keyword evidence="2" id="KW-0547">Nucleotide-binding</keyword>
<evidence type="ECO:0000259" key="4">
    <source>
        <dbReference type="PROSITE" id="PS50893"/>
    </source>
</evidence>
<dbReference type="PANTHER" id="PTHR43023:SF6">
    <property type="entry name" value="INTERMEMBRANE PHOSPHOLIPID TRANSPORT SYSTEM ATP-BINDING PROTEIN MLAF"/>
    <property type="match status" value="1"/>
</dbReference>
<keyword evidence="1" id="KW-0813">Transport</keyword>
<name>Q1MRT8_LAWIP</name>
<dbReference type="RefSeq" id="WP_011526314.1">
    <property type="nucleotide sequence ID" value="NC_008011.1"/>
</dbReference>
<proteinExistence type="predicted"/>
<dbReference type="PANTHER" id="PTHR43023">
    <property type="entry name" value="PROTEIN TRIGALACTOSYLDIACYLGLYCEROL 3, CHLOROPLASTIC"/>
    <property type="match status" value="1"/>
</dbReference>
<dbReference type="HOGENOM" id="CLU_000604_1_22_7"/>
<gene>
    <name evidence="5" type="ordered locus">LI0232</name>
</gene>
<dbReference type="eggNOG" id="COG1127">
    <property type="taxonomic scope" value="Bacteria"/>
</dbReference>
<dbReference type="Gene3D" id="3.40.50.300">
    <property type="entry name" value="P-loop containing nucleotide triphosphate hydrolases"/>
    <property type="match status" value="1"/>
</dbReference>
<dbReference type="SUPFAM" id="SSF52540">
    <property type="entry name" value="P-loop containing nucleoside triphosphate hydrolases"/>
    <property type="match status" value="1"/>
</dbReference>
<evidence type="ECO:0000313" key="5">
    <source>
        <dbReference type="EMBL" id="CAJ54288.1"/>
    </source>
</evidence>
<accession>Q1MRT8</accession>
<evidence type="ECO:0000256" key="1">
    <source>
        <dbReference type="ARBA" id="ARBA00022448"/>
    </source>
</evidence>
<evidence type="ECO:0000256" key="2">
    <source>
        <dbReference type="ARBA" id="ARBA00022741"/>
    </source>
</evidence>
<dbReference type="Proteomes" id="UP000002430">
    <property type="component" value="Chromosome"/>
</dbReference>
<protein>
    <submittedName>
        <fullName evidence="5">ABC-type transport system involved in resistance to organic solvents, ATPase component</fullName>
    </submittedName>
</protein>
<dbReference type="OrthoDB" id="9809450at2"/>
<dbReference type="InterPro" id="IPR027417">
    <property type="entry name" value="P-loop_NTPase"/>
</dbReference>
<dbReference type="KEGG" id="lip:LI0232"/>
<dbReference type="Pfam" id="PF00005">
    <property type="entry name" value="ABC_tran"/>
    <property type="match status" value="1"/>
</dbReference>
<dbReference type="InterPro" id="IPR003439">
    <property type="entry name" value="ABC_transporter-like_ATP-bd"/>
</dbReference>
<dbReference type="InterPro" id="IPR003593">
    <property type="entry name" value="AAA+_ATPase"/>
</dbReference>
<keyword evidence="3" id="KW-0067">ATP-binding</keyword>
<dbReference type="GO" id="GO:0005524">
    <property type="term" value="F:ATP binding"/>
    <property type="evidence" value="ECO:0007669"/>
    <property type="project" value="UniProtKB-KW"/>
</dbReference>
<evidence type="ECO:0000256" key="3">
    <source>
        <dbReference type="ARBA" id="ARBA00022840"/>
    </source>
</evidence>
<dbReference type="AlphaFoldDB" id="Q1MRT8"/>